<sequence length="1478" mass="163220">MTARNSSKVTAPAKKPSRDDFPAPVKHLLAQRVGWLCSKCGRPTLGPRMGERGFVSVGVAAHIKAASEGGARYDPLQTPEERRSFDNGIWLCQNHAHQIDHDAQEFTVETLREWKREAEQRAFDQLTGTGGEARVYGAQGELIEELRHVVAELRLPQASDLDTVRLRVMSGAKLHLDGFQRMPGWPRHAIQLTMSAEGHASSSARFDTSQLGQLLQAAQEIVLIAPPGMGKTTTLVQAGQCLLDGPVAPVFIPLKEWAEARDDLFAWTVNRNSFVGIRAEHLKFLAYHGQLTLLLDGWNEVPADARRRLIIELDGLRRDFPLLGILMSTRRQAVDVPLRDPRRIVVLPLSEGQQKELAAGLTGEVGLNVLDRAWRTPGLRDLVGIPLYLSVLLKLSPDGQLPETREEVLRRFVNEHETDAARAETLERRLFGNQQSYLTGLAVTAQEHGSPAIATHSAQQAIGKINHDLVQTYVVQMPPNPAEVLDVLVATHALERDPAGNVSFQHQQFQEWYASFDVERELQNSALPLSLSAPFVVKRLNDPVWGEAVLFACERLSRNGSAGDVLVAAIVEVLLQIDPIFAATIIRRSSQATWTLVADKVLAFTKAWHKPGLPDRALAFMITTGRPEFSDVVWPLVTSADHQIQLSSLRIAGRFYPAVLGDRIDTEYTELPEEIRSSLLGELIDNGGSAGIDIAMKFALADDSVAVRQHVVESLIFRAAVRQAEELLRSSSAEVIAAVATTGYYDDVSDSELLAKLADAQRAQWEVIEAPDMRLARIPRTMPKGEKAKVIADLLSDPAFNFRSDAARNSLFEVAREFPEILEATLVARIEGAMEIPSHAHEYVRDSAARDSDRVRVLLQTPHEPAAKGAALIAGLDTTHELCLQYLSNYAAFIQQGDRSQATYQPTRDLEAVLALTPGSSFFDAVARFNREIGPDEISRLCRLIGAHGRDNDRNAPSLTTEARAKITRTLQLWAETLLASPAATRSHLADVAGVMRRLPDPTHAVYLARMLERDQQVYSRAHDAFWANRNDRDALHEIRTLHEWAYRDALVAVGTDEAARVLTAHLTDQYFGPQAAVGLMLIWRNENGREEEARLGKWPDAGAAAAQRQARETAPEATTAFAEAIFKIVGALLESGDPKDLMRAANMAGSAVLMPHGDKSQALDRILAGALSPSSAYDLLSRMVMGGITVRSTDLMKALSAAVAEVKDRTWLSDQDADGLLRWIELFPFSDRPEDMIAALEILPGSIRVQHWRIRDMLDSVAVIAGTEAPSLIRELIKRFPDLANQYELHLALLKQPPNVLIDILLEIANGQIGSRRGLDAMSHRLPEQVVQRLSPENLELAVTRFKEAPPSPGKALLGEILATVNDPKLFLLLAQDNTGRSVLEKRLHRTLDDLTHDKVSLNGSQIHYEVFRRDTSRLRAGLFSLILACDSEVSSFAARCLDIVDATRDEEGMLATEPRHPDISKGEPWPRVIIPG</sequence>
<evidence type="ECO:0000313" key="4">
    <source>
        <dbReference type="Proteomes" id="UP000646478"/>
    </source>
</evidence>
<dbReference type="Gene3D" id="3.40.50.300">
    <property type="entry name" value="P-loop containing nucleotide triphosphate hydrolases"/>
    <property type="match status" value="1"/>
</dbReference>
<evidence type="ECO:0000313" key="3">
    <source>
        <dbReference type="EMBL" id="GGB12113.1"/>
    </source>
</evidence>
<evidence type="ECO:0000259" key="2">
    <source>
        <dbReference type="Pfam" id="PF22726"/>
    </source>
</evidence>
<proteinExistence type="predicted"/>
<keyword evidence="4" id="KW-1185">Reference proteome</keyword>
<accession>A0A916SSV3</accession>
<reference evidence="3" key="1">
    <citation type="journal article" date="2014" name="Int. J. Syst. Evol. Microbiol.">
        <title>Complete genome sequence of Corynebacterium casei LMG S-19264T (=DSM 44701T), isolated from a smear-ripened cheese.</title>
        <authorList>
            <consortium name="US DOE Joint Genome Institute (JGI-PGF)"/>
            <person name="Walter F."/>
            <person name="Albersmeier A."/>
            <person name="Kalinowski J."/>
            <person name="Ruckert C."/>
        </authorList>
    </citation>
    <scope>NUCLEOTIDE SEQUENCE</scope>
    <source>
        <strain evidence="3">CGMCC 1.15082</strain>
    </source>
</reference>
<gene>
    <name evidence="3" type="ORF">GCM10011491_44970</name>
</gene>
<protein>
    <recommendedName>
        <fullName evidence="2">NACHT C-terminal Alpha/Beta 2 domain-containing protein</fullName>
    </recommendedName>
</protein>
<feature type="region of interest" description="Disordered" evidence="1">
    <location>
        <begin position="1"/>
        <end position="22"/>
    </location>
</feature>
<reference evidence="3" key="2">
    <citation type="submission" date="2020-09" db="EMBL/GenBank/DDBJ databases">
        <authorList>
            <person name="Sun Q."/>
            <person name="Zhou Y."/>
        </authorList>
    </citation>
    <scope>NUCLEOTIDE SEQUENCE</scope>
    <source>
        <strain evidence="3">CGMCC 1.15082</strain>
    </source>
</reference>
<dbReference type="EMBL" id="BMHH01000038">
    <property type="protein sequence ID" value="GGB12113.1"/>
    <property type="molecule type" value="Genomic_DNA"/>
</dbReference>
<dbReference type="Pfam" id="PF22726">
    <property type="entry name" value="NCAB2"/>
    <property type="match status" value="1"/>
</dbReference>
<comment type="caution">
    <text evidence="3">The sequence shown here is derived from an EMBL/GenBank/DDBJ whole genome shotgun (WGS) entry which is preliminary data.</text>
</comment>
<evidence type="ECO:0000256" key="1">
    <source>
        <dbReference type="SAM" id="MobiDB-lite"/>
    </source>
</evidence>
<feature type="domain" description="NACHT C-terminal Alpha/Beta 2" evidence="2">
    <location>
        <begin position="1393"/>
        <end position="1472"/>
    </location>
</feature>
<dbReference type="SUPFAM" id="SSF52540">
    <property type="entry name" value="P-loop containing nucleoside triphosphate hydrolases"/>
    <property type="match status" value="1"/>
</dbReference>
<dbReference type="InterPro" id="IPR027417">
    <property type="entry name" value="P-loop_NTPase"/>
</dbReference>
<name>A0A916SSV3_9HYPH</name>
<dbReference type="InterPro" id="IPR054732">
    <property type="entry name" value="NCAB2"/>
</dbReference>
<organism evidence="3 4">
    <name type="scientific">Brucella endophytica</name>
    <dbReference type="NCBI Taxonomy" id="1963359"/>
    <lineage>
        <taxon>Bacteria</taxon>
        <taxon>Pseudomonadati</taxon>
        <taxon>Pseudomonadota</taxon>
        <taxon>Alphaproteobacteria</taxon>
        <taxon>Hyphomicrobiales</taxon>
        <taxon>Brucellaceae</taxon>
        <taxon>Brucella/Ochrobactrum group</taxon>
        <taxon>Brucella</taxon>
    </lineage>
</organism>
<dbReference type="Proteomes" id="UP000646478">
    <property type="component" value="Unassembled WGS sequence"/>
</dbReference>